<evidence type="ECO:0000313" key="4">
    <source>
        <dbReference type="EMBL" id="RNB92522.1"/>
    </source>
</evidence>
<evidence type="ECO:0000256" key="2">
    <source>
        <dbReference type="ARBA" id="ARBA00022723"/>
    </source>
</evidence>
<keyword evidence="3" id="KW-0378">Hydrolase</keyword>
<dbReference type="InterPro" id="IPR008007">
    <property type="entry name" value="Peptidase_M42"/>
</dbReference>
<comment type="cofactor">
    <cofactor evidence="1">
        <name>Zn(2+)</name>
        <dbReference type="ChEBI" id="CHEBI:29105"/>
    </cofactor>
</comment>
<dbReference type="SUPFAM" id="SSF53187">
    <property type="entry name" value="Zn-dependent exopeptidases"/>
    <property type="match status" value="1"/>
</dbReference>
<reference evidence="4 5" key="1">
    <citation type="submission" date="2018-10" db="EMBL/GenBank/DDBJ databases">
        <title>Phylogenomics of Brevibacillus.</title>
        <authorList>
            <person name="Dunlap C."/>
        </authorList>
    </citation>
    <scope>NUCLEOTIDE SEQUENCE [LARGE SCALE GENOMIC DNA]</scope>
    <source>
        <strain evidence="4 5">JCM 15716</strain>
    </source>
</reference>
<evidence type="ECO:0000313" key="5">
    <source>
        <dbReference type="Proteomes" id="UP000271031"/>
    </source>
</evidence>
<dbReference type="PANTHER" id="PTHR42994:SF2">
    <property type="entry name" value="PEPTIDASE"/>
    <property type="match status" value="1"/>
</dbReference>
<organism evidence="4 5">
    <name type="scientific">Brevibacillus fluminis</name>
    <dbReference type="NCBI Taxonomy" id="511487"/>
    <lineage>
        <taxon>Bacteria</taxon>
        <taxon>Bacillati</taxon>
        <taxon>Bacillota</taxon>
        <taxon>Bacilli</taxon>
        <taxon>Bacillales</taxon>
        <taxon>Paenibacillaceae</taxon>
        <taxon>Brevibacillus</taxon>
    </lineage>
</organism>
<sequence length="437" mass="49417">MNNISLLTRYGFKPSDLENWVPFRLSHASELLTLTLTHLGTTYDLLDQVSEQTWVEALRLTSFQVERRGGECLVNPLEKELPLADIDLYMRGITRWMNELGIHTAYCCDGHERKNPKVILLTHPNHKQITLLKASAPEEMNIRFSGKEIHFECNHQRELLLLLAEKLYAICADPAALIRYEADHFKHSLIELLNIPGESGYEDPIRRFLKRKLKPITDNMFVDRAGNVCAFVFCGQGPTILLSAHMDIFQELEESRQIVQEGTTLYSTSGILGADDRAGIAVILEIIKNIHQTNFNGTLKIAFTVGEEIGLIGSQQLDPMFLYDIDSAIVVDRRGNRDIVTSYAGIIPFCPDSYGLLFEQAGALAGMEDWKVTEGGSSDAKVFFQKFGIPSVNLSVGYQHEHTERETVDYFATFQTATLILTLLHHQLIRSRDKMKN</sequence>
<dbReference type="Proteomes" id="UP000271031">
    <property type="component" value="Unassembled WGS sequence"/>
</dbReference>
<accession>A0A3M8DWP9</accession>
<evidence type="ECO:0000256" key="1">
    <source>
        <dbReference type="ARBA" id="ARBA00001947"/>
    </source>
</evidence>
<comment type="caution">
    <text evidence="4">The sequence shown here is derived from an EMBL/GenBank/DDBJ whole genome shotgun (WGS) entry which is preliminary data.</text>
</comment>
<keyword evidence="5" id="KW-1185">Reference proteome</keyword>
<dbReference type="GO" id="GO:0016787">
    <property type="term" value="F:hydrolase activity"/>
    <property type="evidence" value="ECO:0007669"/>
    <property type="project" value="UniProtKB-KW"/>
</dbReference>
<dbReference type="OrthoDB" id="8441064at2"/>
<evidence type="ECO:0000256" key="3">
    <source>
        <dbReference type="ARBA" id="ARBA00022801"/>
    </source>
</evidence>
<gene>
    <name evidence="4" type="ORF">EDM56_02170</name>
</gene>
<dbReference type="Gene3D" id="3.40.630.10">
    <property type="entry name" value="Zn peptidases"/>
    <property type="match status" value="1"/>
</dbReference>
<protein>
    <submittedName>
        <fullName evidence="4">M28 family peptidase</fullName>
    </submittedName>
</protein>
<name>A0A3M8DWP9_9BACL</name>
<dbReference type="GO" id="GO:0046872">
    <property type="term" value="F:metal ion binding"/>
    <property type="evidence" value="ECO:0007669"/>
    <property type="project" value="UniProtKB-KW"/>
</dbReference>
<proteinExistence type="predicted"/>
<dbReference type="PANTHER" id="PTHR42994">
    <property type="entry name" value="PEPTIDASE T"/>
    <property type="match status" value="1"/>
</dbReference>
<dbReference type="Pfam" id="PF05343">
    <property type="entry name" value="Peptidase_M42"/>
    <property type="match status" value="1"/>
</dbReference>
<dbReference type="AlphaFoldDB" id="A0A3M8DWP9"/>
<dbReference type="EMBL" id="RHHQ01000003">
    <property type="protein sequence ID" value="RNB92522.1"/>
    <property type="molecule type" value="Genomic_DNA"/>
</dbReference>
<dbReference type="RefSeq" id="WP_122916227.1">
    <property type="nucleotide sequence ID" value="NZ_RHHQ01000003.1"/>
</dbReference>
<keyword evidence="2" id="KW-0479">Metal-binding</keyword>